<evidence type="ECO:0000313" key="3">
    <source>
        <dbReference type="Proteomes" id="UP001341840"/>
    </source>
</evidence>
<sequence length="125" mass="14113">MGGVVKDKQLVDAVWSKSNSKDSNGEQNKVLESLQPHEHPQQLATTILESQFYKHLECIHIQYQQCHKNYLELAAIEANQIELCLVMEQGGVEDDHGLMEAWSKEGKEDEASLYGGLLVILKFDT</sequence>
<evidence type="ECO:0000256" key="1">
    <source>
        <dbReference type="SAM" id="MobiDB-lite"/>
    </source>
</evidence>
<organism evidence="2 3">
    <name type="scientific">Stylosanthes scabra</name>
    <dbReference type="NCBI Taxonomy" id="79078"/>
    <lineage>
        <taxon>Eukaryota</taxon>
        <taxon>Viridiplantae</taxon>
        <taxon>Streptophyta</taxon>
        <taxon>Embryophyta</taxon>
        <taxon>Tracheophyta</taxon>
        <taxon>Spermatophyta</taxon>
        <taxon>Magnoliopsida</taxon>
        <taxon>eudicotyledons</taxon>
        <taxon>Gunneridae</taxon>
        <taxon>Pentapetalae</taxon>
        <taxon>rosids</taxon>
        <taxon>fabids</taxon>
        <taxon>Fabales</taxon>
        <taxon>Fabaceae</taxon>
        <taxon>Papilionoideae</taxon>
        <taxon>50 kb inversion clade</taxon>
        <taxon>dalbergioids sensu lato</taxon>
        <taxon>Dalbergieae</taxon>
        <taxon>Pterocarpus clade</taxon>
        <taxon>Stylosanthes</taxon>
    </lineage>
</organism>
<comment type="caution">
    <text evidence="2">The sequence shown here is derived from an EMBL/GenBank/DDBJ whole genome shotgun (WGS) entry which is preliminary data.</text>
</comment>
<dbReference type="Proteomes" id="UP001341840">
    <property type="component" value="Unassembled WGS sequence"/>
</dbReference>
<evidence type="ECO:0000313" key="2">
    <source>
        <dbReference type="EMBL" id="MED6162743.1"/>
    </source>
</evidence>
<feature type="region of interest" description="Disordered" evidence="1">
    <location>
        <begin position="16"/>
        <end position="37"/>
    </location>
</feature>
<dbReference type="EMBL" id="JASCZI010121721">
    <property type="protein sequence ID" value="MED6162743.1"/>
    <property type="molecule type" value="Genomic_DNA"/>
</dbReference>
<gene>
    <name evidence="2" type="ORF">PIB30_073468</name>
</gene>
<keyword evidence="3" id="KW-1185">Reference proteome</keyword>
<protein>
    <submittedName>
        <fullName evidence="2">Uncharacterized protein</fullName>
    </submittedName>
</protein>
<proteinExistence type="predicted"/>
<name>A0ABU6URT9_9FABA</name>
<accession>A0ABU6URT9</accession>
<reference evidence="2 3" key="1">
    <citation type="journal article" date="2023" name="Plants (Basel)">
        <title>Bridging the Gap: Combining Genomics and Transcriptomics Approaches to Understand Stylosanthes scabra, an Orphan Legume from the Brazilian Caatinga.</title>
        <authorList>
            <person name="Ferreira-Neto J.R.C."/>
            <person name="da Silva M.D."/>
            <person name="Binneck E."/>
            <person name="de Melo N.F."/>
            <person name="da Silva R.H."/>
            <person name="de Melo A.L.T.M."/>
            <person name="Pandolfi V."/>
            <person name="Bustamante F.O."/>
            <person name="Brasileiro-Vidal A.C."/>
            <person name="Benko-Iseppon A.M."/>
        </authorList>
    </citation>
    <scope>NUCLEOTIDE SEQUENCE [LARGE SCALE GENOMIC DNA]</scope>
    <source>
        <tissue evidence="2">Leaves</tissue>
    </source>
</reference>